<organism evidence="2 3">
    <name type="scientific">Nocardia seriolae</name>
    <dbReference type="NCBI Taxonomy" id="37332"/>
    <lineage>
        <taxon>Bacteria</taxon>
        <taxon>Bacillati</taxon>
        <taxon>Actinomycetota</taxon>
        <taxon>Actinomycetes</taxon>
        <taxon>Mycobacteriales</taxon>
        <taxon>Nocardiaceae</taxon>
        <taxon>Nocardia</taxon>
    </lineage>
</organism>
<dbReference type="InterPro" id="IPR000801">
    <property type="entry name" value="Esterase-like"/>
</dbReference>
<dbReference type="Proteomes" id="UP000180166">
    <property type="component" value="Chromosome"/>
</dbReference>
<keyword evidence="2" id="KW-0808">Transferase</keyword>
<dbReference type="GO" id="GO:0050348">
    <property type="term" value="F:trehalose O-mycolyltransferase activity"/>
    <property type="evidence" value="ECO:0007669"/>
    <property type="project" value="UniProtKB-EC"/>
</dbReference>
<dbReference type="SUPFAM" id="SSF53474">
    <property type="entry name" value="alpha/beta-Hydrolases"/>
    <property type="match status" value="1"/>
</dbReference>
<keyword evidence="2" id="KW-0012">Acyltransferase</keyword>
<protein>
    <submittedName>
        <fullName evidence="2">Diacylglycerol O-acyltransferase</fullName>
        <ecNumber evidence="2">2.3.1.122</ecNumber>
        <ecNumber evidence="2">2.3.1.20</ecNumber>
    </submittedName>
</protein>
<sequence length="349" mass="36359">MRYRSIMCSVAVLPAAALVALSATPFDLPAAAEPDVITSGSATSFAAPDGSAIVATRAVDARHLELTVHSAAMNIDFPVEVQRPADTSVPRPVLYLLSGGSGGKGAASWEHRTNAFDFLADKDVNVVQPIGGAASYYADWRTPDPRLGLVKWTTYLTRELPPLIDAALGASGVNGLVGVSMSGTSVLQLPIAAPGLYRSVAAYSGCARIADPIGQAFVRITVGFGGGDAGNMYGAPADPQWAANDPYLHADALRGLDLYLSSGNGMPGPHDDAGDRHFAGSTDNLANQILVGGILEAAVDQCTREMASRLDELGIPVTVALHPYGTHSWGYWDDELPASWPVLAHGLGV</sequence>
<reference evidence="2 3" key="1">
    <citation type="submission" date="2016-10" db="EMBL/GenBank/DDBJ databases">
        <title>Genome sequence of Nocardia seriolae strain EM150506, isolated from Anguila japonica.</title>
        <authorList>
            <person name="Han H.-J."/>
        </authorList>
    </citation>
    <scope>NUCLEOTIDE SEQUENCE [LARGE SCALE GENOMIC DNA]</scope>
    <source>
        <strain evidence="2 3">EM150506</strain>
    </source>
</reference>
<dbReference type="Pfam" id="PF00756">
    <property type="entry name" value="Esterase"/>
    <property type="match status" value="1"/>
</dbReference>
<dbReference type="GO" id="GO:0004144">
    <property type="term" value="F:diacylglycerol O-acyltransferase activity"/>
    <property type="evidence" value="ECO:0007669"/>
    <property type="project" value="UniProtKB-EC"/>
</dbReference>
<dbReference type="InterPro" id="IPR029058">
    <property type="entry name" value="AB_hydrolase_fold"/>
</dbReference>
<evidence type="ECO:0000256" key="1">
    <source>
        <dbReference type="SAM" id="SignalP"/>
    </source>
</evidence>
<dbReference type="EC" id="2.3.1.122" evidence="2"/>
<name>A0ABC8AXI9_9NOCA</name>
<dbReference type="EMBL" id="CP017839">
    <property type="protein sequence ID" value="APA98984.1"/>
    <property type="molecule type" value="Genomic_DNA"/>
</dbReference>
<accession>A0ABC8AXI9</accession>
<dbReference type="KEGG" id="nsr:NS506_04938"/>
<dbReference type="EC" id="2.3.1.20" evidence="2"/>
<dbReference type="PANTHER" id="PTHR48098">
    <property type="entry name" value="ENTEROCHELIN ESTERASE-RELATED"/>
    <property type="match status" value="1"/>
</dbReference>
<dbReference type="AlphaFoldDB" id="A0ABC8AXI9"/>
<dbReference type="InterPro" id="IPR050583">
    <property type="entry name" value="Mycobacterial_A85_antigen"/>
</dbReference>
<proteinExistence type="predicted"/>
<feature type="signal peptide" evidence="1">
    <location>
        <begin position="1"/>
        <end position="25"/>
    </location>
</feature>
<evidence type="ECO:0000313" key="2">
    <source>
        <dbReference type="EMBL" id="APA98984.1"/>
    </source>
</evidence>
<evidence type="ECO:0000313" key="3">
    <source>
        <dbReference type="Proteomes" id="UP000180166"/>
    </source>
</evidence>
<keyword evidence="1" id="KW-0732">Signal</keyword>
<feature type="chain" id="PRO_5044767246" evidence="1">
    <location>
        <begin position="26"/>
        <end position="349"/>
    </location>
</feature>
<dbReference type="Gene3D" id="3.40.50.1820">
    <property type="entry name" value="alpha/beta hydrolase"/>
    <property type="match status" value="1"/>
</dbReference>
<dbReference type="PANTHER" id="PTHR48098:SF1">
    <property type="entry name" value="DIACYLGLYCEROL ACYLTRANSFERASE_MYCOLYLTRANSFERASE AG85A"/>
    <property type="match status" value="1"/>
</dbReference>
<gene>
    <name evidence="2" type="ORF">NS506_04938</name>
</gene>